<dbReference type="EMBL" id="JAHUTI010034620">
    <property type="protein sequence ID" value="MED6243595.1"/>
    <property type="molecule type" value="Genomic_DNA"/>
</dbReference>
<evidence type="ECO:0000313" key="3">
    <source>
        <dbReference type="Proteomes" id="UP001345963"/>
    </source>
</evidence>
<proteinExistence type="predicted"/>
<feature type="compositionally biased region" description="Polar residues" evidence="1">
    <location>
        <begin position="20"/>
        <end position="30"/>
    </location>
</feature>
<evidence type="ECO:0000313" key="2">
    <source>
        <dbReference type="EMBL" id="MED6243595.1"/>
    </source>
</evidence>
<feature type="region of interest" description="Disordered" evidence="1">
    <location>
        <begin position="15"/>
        <end position="79"/>
    </location>
</feature>
<protein>
    <submittedName>
        <fullName evidence="2">Uncharacterized protein</fullName>
    </submittedName>
</protein>
<evidence type="ECO:0000256" key="1">
    <source>
        <dbReference type="SAM" id="MobiDB-lite"/>
    </source>
</evidence>
<feature type="compositionally biased region" description="Pro residues" evidence="1">
    <location>
        <begin position="55"/>
        <end position="64"/>
    </location>
</feature>
<name>A0ABU7B1R8_9TELE</name>
<comment type="caution">
    <text evidence="2">The sequence shown here is derived from an EMBL/GenBank/DDBJ whole genome shotgun (WGS) entry which is preliminary data.</text>
</comment>
<reference evidence="2 3" key="1">
    <citation type="submission" date="2021-07" db="EMBL/GenBank/DDBJ databases">
        <authorList>
            <person name="Palmer J.M."/>
        </authorList>
    </citation>
    <scope>NUCLEOTIDE SEQUENCE [LARGE SCALE GENOMIC DNA]</scope>
    <source>
        <strain evidence="2 3">AT_MEX2019</strain>
        <tissue evidence="2">Muscle</tissue>
    </source>
</reference>
<accession>A0ABU7B1R8</accession>
<organism evidence="2 3">
    <name type="scientific">Ataeniobius toweri</name>
    <dbReference type="NCBI Taxonomy" id="208326"/>
    <lineage>
        <taxon>Eukaryota</taxon>
        <taxon>Metazoa</taxon>
        <taxon>Chordata</taxon>
        <taxon>Craniata</taxon>
        <taxon>Vertebrata</taxon>
        <taxon>Euteleostomi</taxon>
        <taxon>Actinopterygii</taxon>
        <taxon>Neopterygii</taxon>
        <taxon>Teleostei</taxon>
        <taxon>Neoteleostei</taxon>
        <taxon>Acanthomorphata</taxon>
        <taxon>Ovalentaria</taxon>
        <taxon>Atherinomorphae</taxon>
        <taxon>Cyprinodontiformes</taxon>
        <taxon>Goodeidae</taxon>
        <taxon>Ataeniobius</taxon>
    </lineage>
</organism>
<gene>
    <name evidence="2" type="ORF">ATANTOWER_023134</name>
</gene>
<dbReference type="Proteomes" id="UP001345963">
    <property type="component" value="Unassembled WGS sequence"/>
</dbReference>
<sequence>MKASDLLSIHICEERDVTRQSDQSSGSLSEFQPPRCHLTQGYHGTPFRSQQPSLLPVPPPPVPPLHFHQASGPGTSICP</sequence>
<keyword evidence="3" id="KW-1185">Reference proteome</keyword>